<sequence>MRPELTIVARARDARHAARLYELGATDAVPETVEASLQLSEAVLVEIGVPMGLIIASIHERRDEIRKELNRPEALGGRTRRYRRPARGV</sequence>
<gene>
    <name evidence="1" type="ORF">GALL_537420</name>
</gene>
<organism evidence="1">
    <name type="scientific">mine drainage metagenome</name>
    <dbReference type="NCBI Taxonomy" id="410659"/>
    <lineage>
        <taxon>unclassified sequences</taxon>
        <taxon>metagenomes</taxon>
        <taxon>ecological metagenomes</taxon>
    </lineage>
</organism>
<name>A0A1J5PHF1_9ZZZZ</name>
<evidence type="ECO:0000313" key="1">
    <source>
        <dbReference type="EMBL" id="OIQ64707.1"/>
    </source>
</evidence>
<proteinExistence type="predicted"/>
<dbReference type="Gene3D" id="3.40.50.720">
    <property type="entry name" value="NAD(P)-binding Rossmann-like Domain"/>
    <property type="match status" value="1"/>
</dbReference>
<comment type="caution">
    <text evidence="1">The sequence shown here is derived from an EMBL/GenBank/DDBJ whole genome shotgun (WGS) entry which is preliminary data.</text>
</comment>
<dbReference type="SUPFAM" id="SSF51735">
    <property type="entry name" value="NAD(P)-binding Rossmann-fold domains"/>
    <property type="match status" value="1"/>
</dbReference>
<dbReference type="AlphaFoldDB" id="A0A1J5PHF1"/>
<dbReference type="PANTHER" id="PTHR46157">
    <property type="entry name" value="K(+) EFFLUX ANTIPORTER 3, CHLOROPLASTIC"/>
    <property type="match status" value="1"/>
</dbReference>
<dbReference type="PANTHER" id="PTHR46157:SF4">
    <property type="entry name" value="K(+) EFFLUX ANTIPORTER 3, CHLOROPLASTIC"/>
    <property type="match status" value="1"/>
</dbReference>
<reference evidence="1" key="1">
    <citation type="submission" date="2016-10" db="EMBL/GenBank/DDBJ databases">
        <title>Sequence of Gallionella enrichment culture.</title>
        <authorList>
            <person name="Poehlein A."/>
            <person name="Muehling M."/>
            <person name="Daniel R."/>
        </authorList>
    </citation>
    <scope>NUCLEOTIDE SEQUENCE</scope>
</reference>
<dbReference type="InterPro" id="IPR036291">
    <property type="entry name" value="NAD(P)-bd_dom_sf"/>
</dbReference>
<dbReference type="EMBL" id="MLJW01007900">
    <property type="protein sequence ID" value="OIQ64707.1"/>
    <property type="molecule type" value="Genomic_DNA"/>
</dbReference>
<protein>
    <submittedName>
        <fullName evidence="1">Uncharacterized protein</fullName>
    </submittedName>
</protein>
<accession>A0A1J5PHF1</accession>
<dbReference type="GO" id="GO:0016020">
    <property type="term" value="C:membrane"/>
    <property type="evidence" value="ECO:0007669"/>
    <property type="project" value="TreeGrafter"/>
</dbReference>